<evidence type="ECO:0000256" key="18">
    <source>
        <dbReference type="ARBA" id="ARBA00030800"/>
    </source>
</evidence>
<keyword evidence="20" id="KW-0472">Membrane</keyword>
<dbReference type="PANTHER" id="PTHR24421">
    <property type="entry name" value="NITRATE/NITRITE SENSOR PROTEIN NARX-RELATED"/>
    <property type="match status" value="1"/>
</dbReference>
<dbReference type="GO" id="GO:0005737">
    <property type="term" value="C:cytoplasm"/>
    <property type="evidence" value="ECO:0007669"/>
    <property type="project" value="UniProtKB-SubCell"/>
</dbReference>
<evidence type="ECO:0000256" key="17">
    <source>
        <dbReference type="ARBA" id="ARBA00024827"/>
    </source>
</evidence>
<gene>
    <name evidence="22" type="ORF">GCM10017600_31830</name>
</gene>
<comment type="function">
    <text evidence="17">Member of the two-component regulatory system NreB/NreC involved in the control of dissimilatory nitrate/nitrite reduction in response to oxygen. NreB functions as a direct oxygen sensor histidine kinase which is autophosphorylated, in the absence of oxygen, probably at the conserved histidine residue, and transfers its phosphate group probably to a conserved aspartate residue of NreC. NreB/NreC activates the expression of the nitrate (narGHJI) and nitrite (nir) reductase operons, as well as the putative nitrate transporter gene narT.</text>
</comment>
<dbReference type="Gene3D" id="3.30.565.10">
    <property type="entry name" value="Histidine kinase-like ATPase, C-terminal domain"/>
    <property type="match status" value="1"/>
</dbReference>
<dbReference type="Gene3D" id="1.20.5.1930">
    <property type="match status" value="1"/>
</dbReference>
<protein>
    <recommendedName>
        <fullName evidence="5">Oxygen sensor histidine kinase NreB</fullName>
        <ecNumber evidence="4">2.7.13.3</ecNumber>
    </recommendedName>
    <alternativeName>
        <fullName evidence="18">Nitrogen regulation protein B</fullName>
    </alternativeName>
</protein>
<dbReference type="Pfam" id="PF02518">
    <property type="entry name" value="HATPase_c"/>
    <property type="match status" value="1"/>
</dbReference>
<comment type="subcellular location">
    <subcellularLocation>
        <location evidence="3">Cytoplasm</location>
    </subcellularLocation>
</comment>
<dbReference type="EMBL" id="BSEV01000006">
    <property type="protein sequence ID" value="GLK09777.1"/>
    <property type="molecule type" value="Genomic_DNA"/>
</dbReference>
<feature type="transmembrane region" description="Helical" evidence="20">
    <location>
        <begin position="134"/>
        <end position="155"/>
    </location>
</feature>
<evidence type="ECO:0000256" key="2">
    <source>
        <dbReference type="ARBA" id="ARBA00001966"/>
    </source>
</evidence>
<evidence type="ECO:0000256" key="9">
    <source>
        <dbReference type="ARBA" id="ARBA00022679"/>
    </source>
</evidence>
<feature type="domain" description="Histidine kinase" evidence="21">
    <location>
        <begin position="328"/>
        <end position="415"/>
    </location>
</feature>
<dbReference type="Proteomes" id="UP001143474">
    <property type="component" value="Unassembled WGS sequence"/>
</dbReference>
<evidence type="ECO:0000256" key="10">
    <source>
        <dbReference type="ARBA" id="ARBA00022723"/>
    </source>
</evidence>
<evidence type="ECO:0000256" key="16">
    <source>
        <dbReference type="ARBA" id="ARBA00023014"/>
    </source>
</evidence>
<evidence type="ECO:0000256" key="1">
    <source>
        <dbReference type="ARBA" id="ARBA00000085"/>
    </source>
</evidence>
<dbReference type="InterPro" id="IPR005467">
    <property type="entry name" value="His_kinase_dom"/>
</dbReference>
<dbReference type="InterPro" id="IPR003594">
    <property type="entry name" value="HATPase_dom"/>
</dbReference>
<dbReference type="GO" id="GO:0000155">
    <property type="term" value="F:phosphorelay sensor kinase activity"/>
    <property type="evidence" value="ECO:0007669"/>
    <property type="project" value="InterPro"/>
</dbReference>
<keyword evidence="20" id="KW-1133">Transmembrane helix</keyword>
<keyword evidence="12" id="KW-0418">Kinase</keyword>
<dbReference type="PRINTS" id="PR00344">
    <property type="entry name" value="BCTRLSENSOR"/>
</dbReference>
<sequence length="439" mass="46213">MTPSQTGFAADPRASARRPGQPAFAQPVPWVSFTLYAAVLAGGVYYDVVGEGHREPTHMAGFVGGLVSLLVLDVVERRRVGARPPAGVAVALLAARLALFAAVTAFDGSGLSRALFLLVPFTAYFAFGRRAGIALGVACLGLLVAAFALSVPGWYTRADYISDLLMFALGLILVVSTAQVAVGEQEGRVRLEHTLRELEASHDRLTAYAGQVAELSTAMERTRVARDIHDSLGHHLTAISIQLEKASAFRDLDRVAADRALTDARWSARRALEEVRQAVRALRAGTRPFSLSEALAELVGHAGDGRMTITLDLTGQEDGYHAEALVALYRATQECLTNARRHGDAEHVSISVTFGDSVARLVVTDDGRGFSPSEQGEGFGLLGIRERTRLLGGQVGIRSDKGDGASITVTIPRAAGAAAATAGPAPELGAAGRTARAAG</sequence>
<organism evidence="22 23">
    <name type="scientific">Streptosporangium carneum</name>
    <dbReference type="NCBI Taxonomy" id="47481"/>
    <lineage>
        <taxon>Bacteria</taxon>
        <taxon>Bacillati</taxon>
        <taxon>Actinomycetota</taxon>
        <taxon>Actinomycetes</taxon>
        <taxon>Streptosporangiales</taxon>
        <taxon>Streptosporangiaceae</taxon>
        <taxon>Streptosporangium</taxon>
    </lineage>
</organism>
<evidence type="ECO:0000313" key="23">
    <source>
        <dbReference type="Proteomes" id="UP001143474"/>
    </source>
</evidence>
<evidence type="ECO:0000256" key="8">
    <source>
        <dbReference type="ARBA" id="ARBA00022553"/>
    </source>
</evidence>
<dbReference type="InterPro" id="IPR036890">
    <property type="entry name" value="HATPase_C_sf"/>
</dbReference>
<keyword evidence="13" id="KW-0067">ATP-binding</keyword>
<feature type="transmembrane region" description="Helical" evidence="20">
    <location>
        <begin position="87"/>
        <end position="105"/>
    </location>
</feature>
<reference evidence="22" key="1">
    <citation type="journal article" date="2014" name="Int. J. Syst. Evol. Microbiol.">
        <title>Complete genome sequence of Corynebacterium casei LMG S-19264T (=DSM 44701T), isolated from a smear-ripened cheese.</title>
        <authorList>
            <consortium name="US DOE Joint Genome Institute (JGI-PGF)"/>
            <person name="Walter F."/>
            <person name="Albersmeier A."/>
            <person name="Kalinowski J."/>
            <person name="Ruckert C."/>
        </authorList>
    </citation>
    <scope>NUCLEOTIDE SEQUENCE</scope>
    <source>
        <strain evidence="22">VKM Ac-2007</strain>
    </source>
</reference>
<keyword evidence="11" id="KW-0547">Nucleotide-binding</keyword>
<dbReference type="EC" id="2.7.13.3" evidence="4"/>
<name>A0A9W6MD71_9ACTN</name>
<comment type="cofactor">
    <cofactor evidence="2">
        <name>[4Fe-4S] cluster</name>
        <dbReference type="ChEBI" id="CHEBI:49883"/>
    </cofactor>
</comment>
<dbReference type="SMART" id="SM00387">
    <property type="entry name" value="HATPase_c"/>
    <property type="match status" value="1"/>
</dbReference>
<dbReference type="SUPFAM" id="SSF55874">
    <property type="entry name" value="ATPase domain of HSP90 chaperone/DNA topoisomerase II/histidine kinase"/>
    <property type="match status" value="1"/>
</dbReference>
<keyword evidence="8" id="KW-0597">Phosphoprotein</keyword>
<comment type="catalytic activity">
    <reaction evidence="1">
        <text>ATP + protein L-histidine = ADP + protein N-phospho-L-histidine.</text>
        <dbReference type="EC" id="2.7.13.3"/>
    </reaction>
</comment>
<dbReference type="GO" id="GO:0005524">
    <property type="term" value="F:ATP binding"/>
    <property type="evidence" value="ECO:0007669"/>
    <property type="project" value="UniProtKB-KW"/>
</dbReference>
<evidence type="ECO:0000256" key="12">
    <source>
        <dbReference type="ARBA" id="ARBA00022777"/>
    </source>
</evidence>
<dbReference type="Pfam" id="PF07730">
    <property type="entry name" value="HisKA_3"/>
    <property type="match status" value="1"/>
</dbReference>
<dbReference type="InterPro" id="IPR004358">
    <property type="entry name" value="Sig_transdc_His_kin-like_C"/>
</dbReference>
<evidence type="ECO:0000256" key="7">
    <source>
        <dbReference type="ARBA" id="ARBA00022490"/>
    </source>
</evidence>
<dbReference type="GO" id="GO:0046983">
    <property type="term" value="F:protein dimerization activity"/>
    <property type="evidence" value="ECO:0007669"/>
    <property type="project" value="InterPro"/>
</dbReference>
<dbReference type="CDD" id="cd16917">
    <property type="entry name" value="HATPase_UhpB-NarQ-NarX-like"/>
    <property type="match status" value="1"/>
</dbReference>
<evidence type="ECO:0000313" key="22">
    <source>
        <dbReference type="EMBL" id="GLK09777.1"/>
    </source>
</evidence>
<evidence type="ECO:0000256" key="14">
    <source>
        <dbReference type="ARBA" id="ARBA00023004"/>
    </source>
</evidence>
<keyword evidence="7" id="KW-0963">Cytoplasm</keyword>
<dbReference type="PANTHER" id="PTHR24421:SF10">
    <property type="entry name" value="NITRATE_NITRITE SENSOR PROTEIN NARQ"/>
    <property type="match status" value="1"/>
</dbReference>
<evidence type="ECO:0000256" key="19">
    <source>
        <dbReference type="SAM" id="MobiDB-lite"/>
    </source>
</evidence>
<keyword evidence="6" id="KW-0004">4Fe-4S</keyword>
<dbReference type="GO" id="GO:0016020">
    <property type="term" value="C:membrane"/>
    <property type="evidence" value="ECO:0007669"/>
    <property type="project" value="InterPro"/>
</dbReference>
<reference evidence="22" key="2">
    <citation type="submission" date="2023-01" db="EMBL/GenBank/DDBJ databases">
        <authorList>
            <person name="Sun Q."/>
            <person name="Evtushenko L."/>
        </authorList>
    </citation>
    <scope>NUCLEOTIDE SEQUENCE</scope>
    <source>
        <strain evidence="22">VKM Ac-2007</strain>
    </source>
</reference>
<evidence type="ECO:0000256" key="13">
    <source>
        <dbReference type="ARBA" id="ARBA00022840"/>
    </source>
</evidence>
<keyword evidence="20" id="KW-0812">Transmembrane</keyword>
<dbReference type="PROSITE" id="PS50109">
    <property type="entry name" value="HIS_KIN"/>
    <property type="match status" value="1"/>
</dbReference>
<feature type="transmembrane region" description="Helical" evidence="20">
    <location>
        <begin position="161"/>
        <end position="182"/>
    </location>
</feature>
<dbReference type="GO" id="GO:0051539">
    <property type="term" value="F:4 iron, 4 sulfur cluster binding"/>
    <property type="evidence" value="ECO:0007669"/>
    <property type="project" value="UniProtKB-KW"/>
</dbReference>
<evidence type="ECO:0000256" key="11">
    <source>
        <dbReference type="ARBA" id="ARBA00022741"/>
    </source>
</evidence>
<feature type="transmembrane region" description="Helical" evidence="20">
    <location>
        <begin position="58"/>
        <end position="75"/>
    </location>
</feature>
<evidence type="ECO:0000256" key="5">
    <source>
        <dbReference type="ARBA" id="ARBA00017322"/>
    </source>
</evidence>
<keyword evidence="9" id="KW-0808">Transferase</keyword>
<evidence type="ECO:0000256" key="15">
    <source>
        <dbReference type="ARBA" id="ARBA00023012"/>
    </source>
</evidence>
<evidence type="ECO:0000256" key="6">
    <source>
        <dbReference type="ARBA" id="ARBA00022485"/>
    </source>
</evidence>
<keyword evidence="15" id="KW-0902">Two-component regulatory system</keyword>
<dbReference type="AlphaFoldDB" id="A0A9W6MD71"/>
<evidence type="ECO:0000256" key="4">
    <source>
        <dbReference type="ARBA" id="ARBA00012438"/>
    </source>
</evidence>
<evidence type="ECO:0000259" key="21">
    <source>
        <dbReference type="PROSITE" id="PS50109"/>
    </source>
</evidence>
<feature type="region of interest" description="Disordered" evidence="19">
    <location>
        <begin position="1"/>
        <end position="22"/>
    </location>
</feature>
<dbReference type="InterPro" id="IPR050482">
    <property type="entry name" value="Sensor_HK_TwoCompSys"/>
</dbReference>
<feature type="transmembrane region" description="Helical" evidence="20">
    <location>
        <begin position="27"/>
        <end position="46"/>
    </location>
</feature>
<accession>A0A9W6MD71</accession>
<keyword evidence="10" id="KW-0479">Metal-binding</keyword>
<keyword evidence="16" id="KW-0411">Iron-sulfur</keyword>
<evidence type="ECO:0000256" key="3">
    <source>
        <dbReference type="ARBA" id="ARBA00004496"/>
    </source>
</evidence>
<keyword evidence="23" id="KW-1185">Reference proteome</keyword>
<dbReference type="InterPro" id="IPR011712">
    <property type="entry name" value="Sig_transdc_His_kin_sub3_dim/P"/>
</dbReference>
<keyword evidence="14" id="KW-0408">Iron</keyword>
<dbReference type="RefSeq" id="WP_271218233.1">
    <property type="nucleotide sequence ID" value="NZ_BAAAVD010000028.1"/>
</dbReference>
<evidence type="ECO:0000256" key="20">
    <source>
        <dbReference type="SAM" id="Phobius"/>
    </source>
</evidence>
<dbReference type="GO" id="GO:0046872">
    <property type="term" value="F:metal ion binding"/>
    <property type="evidence" value="ECO:0007669"/>
    <property type="project" value="UniProtKB-KW"/>
</dbReference>
<comment type="caution">
    <text evidence="22">The sequence shown here is derived from an EMBL/GenBank/DDBJ whole genome shotgun (WGS) entry which is preliminary data.</text>
</comment>
<proteinExistence type="predicted"/>